<protein>
    <recommendedName>
        <fullName evidence="3">ASST-domain-containing protein</fullName>
    </recommendedName>
</protein>
<dbReference type="OrthoDB" id="5427350at2759"/>
<comment type="caution">
    <text evidence="1">The sequence shown here is derived from an EMBL/GenBank/DDBJ whole genome shotgun (WGS) entry which is preliminary data.</text>
</comment>
<proteinExistence type="predicted"/>
<dbReference type="Proteomes" id="UP000256645">
    <property type="component" value="Unassembled WGS sequence"/>
</dbReference>
<dbReference type="InterPro" id="IPR011044">
    <property type="entry name" value="Quino_amine_DH_bsu"/>
</dbReference>
<keyword evidence="2" id="KW-1185">Reference proteome</keyword>
<dbReference type="EMBL" id="PDLM01000009">
    <property type="protein sequence ID" value="RDW69190.1"/>
    <property type="molecule type" value="Genomic_DNA"/>
</dbReference>
<dbReference type="InterPro" id="IPR039535">
    <property type="entry name" value="ASST-like"/>
</dbReference>
<dbReference type="InterPro" id="IPR053143">
    <property type="entry name" value="Arylsulfate_ST"/>
</dbReference>
<accession>A0A3D8R5F6</accession>
<dbReference type="AlphaFoldDB" id="A0A3D8R5F6"/>
<name>A0A3D8R5F6_9HELO</name>
<evidence type="ECO:0008006" key="3">
    <source>
        <dbReference type="Google" id="ProtNLM"/>
    </source>
</evidence>
<gene>
    <name evidence="1" type="ORF">BP6252_08210</name>
</gene>
<dbReference type="SUPFAM" id="SSF50969">
    <property type="entry name" value="YVTN repeat-like/Quinoprotein amine dehydrogenase"/>
    <property type="match status" value="1"/>
</dbReference>
<evidence type="ECO:0000313" key="1">
    <source>
        <dbReference type="EMBL" id="RDW69190.1"/>
    </source>
</evidence>
<evidence type="ECO:0000313" key="2">
    <source>
        <dbReference type="Proteomes" id="UP000256645"/>
    </source>
</evidence>
<dbReference type="Pfam" id="PF14269">
    <property type="entry name" value="Arylsulfotran_2"/>
    <property type="match status" value="1"/>
</dbReference>
<organism evidence="1 2">
    <name type="scientific">Coleophoma cylindrospora</name>
    <dbReference type="NCBI Taxonomy" id="1849047"/>
    <lineage>
        <taxon>Eukaryota</taxon>
        <taxon>Fungi</taxon>
        <taxon>Dikarya</taxon>
        <taxon>Ascomycota</taxon>
        <taxon>Pezizomycotina</taxon>
        <taxon>Leotiomycetes</taxon>
        <taxon>Helotiales</taxon>
        <taxon>Dermateaceae</taxon>
        <taxon>Coleophoma</taxon>
    </lineage>
</organism>
<reference evidence="1 2" key="1">
    <citation type="journal article" date="2018" name="IMA Fungus">
        <title>IMA Genome-F 9: Draft genome sequence of Annulohypoxylon stygium, Aspergillus mulundensis, Berkeleyomyces basicola (syn. Thielaviopsis basicola), Ceratocystis smalleyi, two Cercospora beticola strains, Coleophoma cylindrospora, Fusarium fracticaudum, Phialophora cf. hyalina, and Morchella septimelata.</title>
        <authorList>
            <person name="Wingfield B.D."/>
            <person name="Bills G.F."/>
            <person name="Dong Y."/>
            <person name="Huang W."/>
            <person name="Nel W.J."/>
            <person name="Swalarsk-Parry B.S."/>
            <person name="Vaghefi N."/>
            <person name="Wilken P.M."/>
            <person name="An Z."/>
            <person name="de Beer Z.W."/>
            <person name="De Vos L."/>
            <person name="Chen L."/>
            <person name="Duong T.A."/>
            <person name="Gao Y."/>
            <person name="Hammerbacher A."/>
            <person name="Kikkert J.R."/>
            <person name="Li Y."/>
            <person name="Li H."/>
            <person name="Li K."/>
            <person name="Li Q."/>
            <person name="Liu X."/>
            <person name="Ma X."/>
            <person name="Naidoo K."/>
            <person name="Pethybridge S.J."/>
            <person name="Sun J."/>
            <person name="Steenkamp E.T."/>
            <person name="van der Nest M.A."/>
            <person name="van Wyk S."/>
            <person name="Wingfield M.J."/>
            <person name="Xiong C."/>
            <person name="Yue Q."/>
            <person name="Zhang X."/>
        </authorList>
    </citation>
    <scope>NUCLEOTIDE SEQUENCE [LARGE SCALE GENOMIC DNA]</scope>
    <source>
        <strain evidence="1 2">BP6252</strain>
    </source>
</reference>
<dbReference type="PANTHER" id="PTHR35340:SF9">
    <property type="entry name" value="ASST-DOMAIN-CONTAINING PROTEIN"/>
    <property type="match status" value="1"/>
</dbReference>
<sequence>MDKHYQVVKTIQSHSHIAGFDLHEFRLTLEGTALVTAYVPRLHSSIWVLDCIFQEISLDDSLVLFEWSALDHIDDLESRVPRGTYPLVGNGLHNDNGWDYFHINSVDKSNAGDYLISSRHTDCIFKISKIDGSIIWRLNGDHSSFALEGFTFKRQHHARFQEESKDRTVISLFNNDNDGYSAKGLASTGMIIEIHHLSKVARKIAEFQAPVIGGMATPGSGSLSFIPDGNILVCWGIDSAIAEFLPDGTPTWYAHIQGGAWNYRAYKGSWVGEPLHRPALWTYCISSIYPTNFYVSWNGATNVRLWQFYVSDFEDGPYQLIGSQAKIDFETVYSYSAYHPWTFVEAIGMDSSSLGNSSVTKTLVVGTNATSDCGLPHCSGNDEVISLGGHIWDKSVVEESILE</sequence>
<dbReference type="PANTHER" id="PTHR35340">
    <property type="entry name" value="PQQ ENZYME REPEAT PROTEIN-RELATED"/>
    <property type="match status" value="1"/>
</dbReference>